<dbReference type="SMART" id="SM00257">
    <property type="entry name" value="LysM"/>
    <property type="match status" value="1"/>
</dbReference>
<dbReference type="InterPro" id="IPR048862">
    <property type="entry name" value="SPOCS_spoVID_N"/>
</dbReference>
<dbReference type="SUPFAM" id="SSF54106">
    <property type="entry name" value="LysM domain"/>
    <property type="match status" value="1"/>
</dbReference>
<dbReference type="CDD" id="cd00118">
    <property type="entry name" value="LysM"/>
    <property type="match status" value="1"/>
</dbReference>
<dbReference type="PANTHER" id="PTHR33734">
    <property type="entry name" value="LYSM DOMAIN-CONTAINING GPI-ANCHORED PROTEIN 2"/>
    <property type="match status" value="1"/>
</dbReference>
<name>A0AA42BND2_9BACI</name>
<evidence type="ECO:0000313" key="4">
    <source>
        <dbReference type="Proteomes" id="UP001156102"/>
    </source>
</evidence>
<proteinExistence type="predicted"/>
<evidence type="ECO:0000256" key="1">
    <source>
        <dbReference type="SAM" id="MobiDB-lite"/>
    </source>
</evidence>
<dbReference type="Pfam" id="PF01476">
    <property type="entry name" value="LysM"/>
    <property type="match status" value="1"/>
</dbReference>
<dbReference type="InterPro" id="IPR036779">
    <property type="entry name" value="LysM_dom_sf"/>
</dbReference>
<dbReference type="Proteomes" id="UP001156102">
    <property type="component" value="Unassembled WGS sequence"/>
</dbReference>
<evidence type="ECO:0000313" key="3">
    <source>
        <dbReference type="EMBL" id="MCP8967331.1"/>
    </source>
</evidence>
<comment type="caution">
    <text evidence="3">The sequence shown here is derived from an EMBL/GenBank/DDBJ whole genome shotgun (WGS) entry which is preliminary data.</text>
</comment>
<feature type="region of interest" description="Disordered" evidence="1">
    <location>
        <begin position="180"/>
        <end position="222"/>
    </location>
</feature>
<sequence>MTASLRFSLKESVWFQKGQEVAQLLSISLDPDITIQERDYEVVIKGELLLTGEYLADETEEPAFSLRELSPVRTVDRIEQRDDGINELYHAFPLEISIPRSRVNMVEDLVVDIESFDYELPEKGCLRLLADLYISGLCEEDERKPENHEEENEVPIATADFEEEDLFEPFQLEMRRTPAVEEPPAVPQIPQREPASPQVELFGRPDKPQEQPKKEEEPVYSQRDENALYLTKLFGKNEEEAFSKVRMYFVQQGDTLESIADKYGVQVQQLYRLNHTEDLYVSQGQILYVPVKRSKTSS</sequence>
<dbReference type="NCBIfam" id="TIGR02907">
    <property type="entry name" value="spore_VI_D"/>
    <property type="match status" value="1"/>
</dbReference>
<dbReference type="AlphaFoldDB" id="A0AA42BND2"/>
<feature type="domain" description="LysM" evidence="2">
    <location>
        <begin position="246"/>
        <end position="289"/>
    </location>
</feature>
<dbReference type="Gene3D" id="3.10.350.10">
    <property type="entry name" value="LysM domain"/>
    <property type="match status" value="1"/>
</dbReference>
<gene>
    <name evidence="3" type="primary">spoVID</name>
    <name evidence="3" type="ORF">NK662_02100</name>
</gene>
<keyword evidence="4" id="KW-1185">Reference proteome</keyword>
<dbReference type="GO" id="GO:0008932">
    <property type="term" value="F:lytic endotransglycosylase activity"/>
    <property type="evidence" value="ECO:0007669"/>
    <property type="project" value="TreeGrafter"/>
</dbReference>
<reference evidence="3" key="1">
    <citation type="submission" date="2022-07" db="EMBL/GenBank/DDBJ databases">
        <authorList>
            <person name="Li W.-J."/>
            <person name="Deng Q.-Q."/>
        </authorList>
    </citation>
    <scope>NUCLEOTIDE SEQUENCE</scope>
    <source>
        <strain evidence="3">SYSU M60031</strain>
    </source>
</reference>
<dbReference type="PANTHER" id="PTHR33734:SF36">
    <property type="entry name" value="STAGE VI SPORULATION PROTEIN D"/>
    <property type="match status" value="1"/>
</dbReference>
<dbReference type="RefSeq" id="WP_254756861.1">
    <property type="nucleotide sequence ID" value="NZ_JANCLT010000001.1"/>
</dbReference>
<dbReference type="InterPro" id="IPR014256">
    <property type="entry name" value="Spore_VI_D"/>
</dbReference>
<organism evidence="3 4">
    <name type="scientific">Ectobacillus ponti</name>
    <dbReference type="NCBI Taxonomy" id="2961894"/>
    <lineage>
        <taxon>Bacteria</taxon>
        <taxon>Bacillati</taxon>
        <taxon>Bacillota</taxon>
        <taxon>Bacilli</taxon>
        <taxon>Bacillales</taxon>
        <taxon>Bacillaceae</taxon>
        <taxon>Ectobacillus</taxon>
    </lineage>
</organism>
<dbReference type="PROSITE" id="PS51782">
    <property type="entry name" value="LYSM"/>
    <property type="match status" value="1"/>
</dbReference>
<dbReference type="InterPro" id="IPR018392">
    <property type="entry name" value="LysM"/>
</dbReference>
<feature type="compositionally biased region" description="Basic and acidic residues" evidence="1">
    <location>
        <begin position="203"/>
        <end position="222"/>
    </location>
</feature>
<dbReference type="EMBL" id="JANCLT010000001">
    <property type="protein sequence ID" value="MCP8967331.1"/>
    <property type="molecule type" value="Genomic_DNA"/>
</dbReference>
<accession>A0AA42BND2</accession>
<dbReference type="Pfam" id="PF20918">
    <property type="entry name" value="SPOCS_spoVID-N"/>
    <property type="match status" value="1"/>
</dbReference>
<evidence type="ECO:0000259" key="2">
    <source>
        <dbReference type="PROSITE" id="PS51782"/>
    </source>
</evidence>
<protein>
    <submittedName>
        <fullName evidence="3">Stage VI sporulation protein D</fullName>
    </submittedName>
</protein>